<evidence type="ECO:0000256" key="7">
    <source>
        <dbReference type="SAM" id="Phobius"/>
    </source>
</evidence>
<evidence type="ECO:0000256" key="4">
    <source>
        <dbReference type="ARBA" id="ARBA00022989"/>
    </source>
</evidence>
<evidence type="ECO:0000256" key="5">
    <source>
        <dbReference type="ARBA" id="ARBA00023136"/>
    </source>
</evidence>
<dbReference type="InterPro" id="IPR032816">
    <property type="entry name" value="VTT_dom"/>
</dbReference>
<dbReference type="InterPro" id="IPR015414">
    <property type="entry name" value="TMEM64"/>
</dbReference>
<evidence type="ECO:0000256" key="1">
    <source>
        <dbReference type="ARBA" id="ARBA00004651"/>
    </source>
</evidence>
<organism evidence="9">
    <name type="scientific">Ditylum brightwellii</name>
    <dbReference type="NCBI Taxonomy" id="49249"/>
    <lineage>
        <taxon>Eukaryota</taxon>
        <taxon>Sar</taxon>
        <taxon>Stramenopiles</taxon>
        <taxon>Ochrophyta</taxon>
        <taxon>Bacillariophyta</taxon>
        <taxon>Mediophyceae</taxon>
        <taxon>Lithodesmiophycidae</taxon>
        <taxon>Lithodesmiales</taxon>
        <taxon>Lithodesmiaceae</taxon>
        <taxon>Ditylum</taxon>
    </lineage>
</organism>
<evidence type="ECO:0000256" key="2">
    <source>
        <dbReference type="ARBA" id="ARBA00022475"/>
    </source>
</evidence>
<accession>A0A7S4QXC9</accession>
<protein>
    <recommendedName>
        <fullName evidence="8">VTT domain-containing protein</fullName>
    </recommendedName>
</protein>
<feature type="transmembrane region" description="Helical" evidence="7">
    <location>
        <begin position="99"/>
        <end position="130"/>
    </location>
</feature>
<feature type="transmembrane region" description="Helical" evidence="7">
    <location>
        <begin position="57"/>
        <end position="78"/>
    </location>
</feature>
<evidence type="ECO:0000256" key="6">
    <source>
        <dbReference type="SAM" id="MobiDB-lite"/>
    </source>
</evidence>
<keyword evidence="3 7" id="KW-0812">Transmembrane</keyword>
<name>A0A7S4QXC9_9STRA</name>
<feature type="transmembrane region" description="Helical" evidence="7">
    <location>
        <begin position="142"/>
        <end position="168"/>
    </location>
</feature>
<sequence length="420" mass="46766">MKRMEMTTSSSYHSTPNDIQNQSSFFSKLNEETLPPNDTFSSRPSNSNNSNNAKRNIRYLVLIILGILLLLVIIDLSTSSQHIQHWLKELLSWMEFHPYAGVLVFILVYALCTVLFIPGAILTIGCGFTFGYVYDTSLTKAVIIASTTVFLGASLGSIMAFLLGRYLFRDCVLNMAKEYPMFEAVDRALEHNGIKIMILLRLSPLIPYNALDFMSGITSISIASYSIALLGVLPGVVLYTFIGATASTLGDHDGDGMTGGGGGGESQNPLVRKVSLVFGILFAALGVSVAAYHANKELKKVREFCVCVFIYIFCYCGVCAFACVALCVCVIYVVFCHEGCNGDATKKKSKNHFRFFVCLFSHLTPPPPLLFYSYQHLYISPTKYIYIFIDTHTHTHTHTHTQTTDFRRRRTTTIGRRNKT</sequence>
<dbReference type="Pfam" id="PF09335">
    <property type="entry name" value="VTT_dom"/>
    <property type="match status" value="1"/>
</dbReference>
<feature type="region of interest" description="Disordered" evidence="6">
    <location>
        <begin position="399"/>
        <end position="420"/>
    </location>
</feature>
<keyword evidence="5 7" id="KW-0472">Membrane</keyword>
<gene>
    <name evidence="9" type="ORF">DBRI00130_LOCUS8395</name>
</gene>
<feature type="transmembrane region" description="Helical" evidence="7">
    <location>
        <begin position="274"/>
        <end position="292"/>
    </location>
</feature>
<feature type="transmembrane region" description="Helical" evidence="7">
    <location>
        <begin position="222"/>
        <end position="242"/>
    </location>
</feature>
<proteinExistence type="predicted"/>
<keyword evidence="2" id="KW-1003">Cell membrane</keyword>
<dbReference type="AlphaFoldDB" id="A0A7S4QXC9"/>
<dbReference type="PANTHER" id="PTHR12677">
    <property type="entry name" value="GOLGI APPARATUS MEMBRANE PROTEIN TVP38-RELATED"/>
    <property type="match status" value="1"/>
</dbReference>
<comment type="subcellular location">
    <subcellularLocation>
        <location evidence="1">Cell membrane</location>
        <topology evidence="1">Multi-pass membrane protein</topology>
    </subcellularLocation>
</comment>
<keyword evidence="4 7" id="KW-1133">Transmembrane helix</keyword>
<evidence type="ECO:0000259" key="8">
    <source>
        <dbReference type="Pfam" id="PF09335"/>
    </source>
</evidence>
<dbReference type="GO" id="GO:0005886">
    <property type="term" value="C:plasma membrane"/>
    <property type="evidence" value="ECO:0007669"/>
    <property type="project" value="UniProtKB-SubCell"/>
</dbReference>
<feature type="domain" description="VTT" evidence="8">
    <location>
        <begin position="117"/>
        <end position="244"/>
    </location>
</feature>
<dbReference type="PANTHER" id="PTHR12677:SF59">
    <property type="entry name" value="GOLGI APPARATUS MEMBRANE PROTEIN TVP38-RELATED"/>
    <property type="match status" value="1"/>
</dbReference>
<dbReference type="EMBL" id="HBNS01010399">
    <property type="protein sequence ID" value="CAE4594784.1"/>
    <property type="molecule type" value="Transcribed_RNA"/>
</dbReference>
<evidence type="ECO:0000313" key="9">
    <source>
        <dbReference type="EMBL" id="CAE4594784.1"/>
    </source>
</evidence>
<feature type="compositionally biased region" description="Basic residues" evidence="6">
    <location>
        <begin position="407"/>
        <end position="420"/>
    </location>
</feature>
<feature type="transmembrane region" description="Helical" evidence="7">
    <location>
        <begin position="304"/>
        <end position="335"/>
    </location>
</feature>
<evidence type="ECO:0000256" key="3">
    <source>
        <dbReference type="ARBA" id="ARBA00022692"/>
    </source>
</evidence>
<reference evidence="9" key="1">
    <citation type="submission" date="2021-01" db="EMBL/GenBank/DDBJ databases">
        <authorList>
            <person name="Corre E."/>
            <person name="Pelletier E."/>
            <person name="Niang G."/>
            <person name="Scheremetjew M."/>
            <person name="Finn R."/>
            <person name="Kale V."/>
            <person name="Holt S."/>
            <person name="Cochrane G."/>
            <person name="Meng A."/>
            <person name="Brown T."/>
            <person name="Cohen L."/>
        </authorList>
    </citation>
    <scope>NUCLEOTIDE SEQUENCE</scope>
    <source>
        <strain evidence="9">GSO104</strain>
    </source>
</reference>